<proteinExistence type="predicted"/>
<evidence type="ECO:0000313" key="3">
    <source>
        <dbReference type="WBParaSite" id="GPLIN_001265500"/>
    </source>
</evidence>
<feature type="region of interest" description="Disordered" evidence="1">
    <location>
        <begin position="75"/>
        <end position="108"/>
    </location>
</feature>
<keyword evidence="2" id="KW-1185">Reference proteome</keyword>
<reference evidence="2" key="1">
    <citation type="submission" date="2013-12" db="EMBL/GenBank/DDBJ databases">
        <authorList>
            <person name="Aslett M."/>
        </authorList>
    </citation>
    <scope>NUCLEOTIDE SEQUENCE [LARGE SCALE GENOMIC DNA]</scope>
    <source>
        <strain evidence="2">Lindley</strain>
    </source>
</reference>
<name>A0A183CIE9_GLOPA</name>
<feature type="compositionally biased region" description="Basic and acidic residues" evidence="1">
    <location>
        <begin position="88"/>
        <end position="98"/>
    </location>
</feature>
<feature type="compositionally biased region" description="Low complexity" evidence="1">
    <location>
        <begin position="420"/>
        <end position="438"/>
    </location>
</feature>
<evidence type="ECO:0000256" key="1">
    <source>
        <dbReference type="SAM" id="MobiDB-lite"/>
    </source>
</evidence>
<feature type="region of interest" description="Disordered" evidence="1">
    <location>
        <begin position="420"/>
        <end position="460"/>
    </location>
</feature>
<evidence type="ECO:0000313" key="2">
    <source>
        <dbReference type="Proteomes" id="UP000050741"/>
    </source>
</evidence>
<protein>
    <submittedName>
        <fullName evidence="3">C2H2-type domain-containing protein</fullName>
    </submittedName>
</protein>
<reference evidence="3" key="3">
    <citation type="submission" date="2016-06" db="UniProtKB">
        <authorList>
            <consortium name="WormBaseParasite"/>
        </authorList>
    </citation>
    <scope>IDENTIFICATION</scope>
</reference>
<accession>A0A183CIE9</accession>
<organism evidence="2 3">
    <name type="scientific">Globodera pallida</name>
    <name type="common">Potato cyst nematode worm</name>
    <name type="synonym">Heterodera pallida</name>
    <dbReference type="NCBI Taxonomy" id="36090"/>
    <lineage>
        <taxon>Eukaryota</taxon>
        <taxon>Metazoa</taxon>
        <taxon>Ecdysozoa</taxon>
        <taxon>Nematoda</taxon>
        <taxon>Chromadorea</taxon>
        <taxon>Rhabditida</taxon>
        <taxon>Tylenchina</taxon>
        <taxon>Tylenchomorpha</taxon>
        <taxon>Tylenchoidea</taxon>
        <taxon>Heteroderidae</taxon>
        <taxon>Heteroderinae</taxon>
        <taxon>Globodera</taxon>
    </lineage>
</organism>
<dbReference type="WBParaSite" id="GPLIN_001265500">
    <property type="protein sequence ID" value="GPLIN_001265500"/>
    <property type="gene ID" value="GPLIN_001265500"/>
</dbReference>
<sequence length="538" mass="59003">MTQTLLPKHLAMSMEQLTANFDLQLQHLDNYFVPPEFIDIDPREWCAERVQDRGKYKVLLHPKLDNNSVSRIVDARDGDVPMRGQRNANRESERRWDDGDVSMSEQQNADYDWESTDRFLLSGKGHLGNLYNVLSDNFVTSNDLGFMRKKFNTRSPTEQSLPTPGDYIIDIDHLDSLEECTKMLGTEQKLSVISGLALLDDVCPLGQFLLAASQKGGQSNSFGIIQISPKMTISLKLYEPKVCNFVLQQNPPKDATHFVGSTCFGSLVAAIVTFDQQTVDMEMCVEMAKKLAKKHIRGYPMTSLDTATLHSLNSSVRISVFVHPSIGSGGTDLEFLHGLDMFVQSTKKTAAGFNHGFGHPISFSLIPLLAIVVDDNPLQTFLPTRGNRRLTDVLLDNAGCSTNASSSTYGGFSANASSSTYGGSSTNASSSTYGGSSTKKPHRTSDIVPSTSVQSAAVDDTSPALISSEKIVNIKMEPGVTRQHGQQNGGGCGRKLNTLSKVQCAECDEFMANTNASRLHHTNVKSVSFRNSRLFNNH</sequence>
<reference evidence="2" key="2">
    <citation type="submission" date="2014-05" db="EMBL/GenBank/DDBJ databases">
        <title>The genome and life-stage specific transcriptomes of Globodera pallida elucidate key aspects of plant parasitism by a cyst nematode.</title>
        <authorList>
            <person name="Cotton J.A."/>
            <person name="Lilley C.J."/>
            <person name="Jones L.M."/>
            <person name="Kikuchi T."/>
            <person name="Reid A.J."/>
            <person name="Thorpe P."/>
            <person name="Tsai I.J."/>
            <person name="Beasley H."/>
            <person name="Blok V."/>
            <person name="Cock P.J.A."/>
            <person name="Van den Akker S.E."/>
            <person name="Holroyd N."/>
            <person name="Hunt M."/>
            <person name="Mantelin S."/>
            <person name="Naghra H."/>
            <person name="Pain A."/>
            <person name="Palomares-Rius J.E."/>
            <person name="Zarowiecki M."/>
            <person name="Berriman M."/>
            <person name="Jones J.T."/>
            <person name="Urwin P.E."/>
        </authorList>
    </citation>
    <scope>NUCLEOTIDE SEQUENCE [LARGE SCALE GENOMIC DNA]</scope>
    <source>
        <strain evidence="2">Lindley</strain>
    </source>
</reference>
<dbReference type="Proteomes" id="UP000050741">
    <property type="component" value="Unassembled WGS sequence"/>
</dbReference>
<dbReference type="AlphaFoldDB" id="A0A183CIE9"/>